<evidence type="ECO:0000259" key="2">
    <source>
        <dbReference type="PROSITE" id="PS50883"/>
    </source>
</evidence>
<dbReference type="Pfam" id="PF00990">
    <property type="entry name" value="GGDEF"/>
    <property type="match status" value="1"/>
</dbReference>
<accession>A0A0J6T5P5</accession>
<dbReference type="SMART" id="SM00052">
    <property type="entry name" value="EAL"/>
    <property type="match status" value="1"/>
</dbReference>
<sequence length="714" mass="77385">MVPSTEDEKRVSALSRTGLLSARSDETFLSLVSVAADAFGVPIATISLIDADRQIYFEKVGLAADSTMRCLSFCSRTIEGGETVVILDAARDPRWRDNPLVTGTPHIRFYAGVPLRIEGQAIGTFCLIDTAPREGFTAAERRRLERYAAIALEMLELRALQARRSTERVRFRLMAETSPDAMIVYDADGCILHWNGSAEDLFGHTAEEAARLRVADLTASAADRASWFDGAPGATREIEIRLGDGSAKVVEAALSRWTEAGRTFGGAVLRDASQRRERERVLHALAHRDALTGLANRALMRTRLEALLAAGPVAVLLIDLDGFKDVNDTVGHAAGDDVLKEAAARLLGCVRSSDVVARIGGDEFVVIVPDCGSPSVVGDMAARIVTAMADPFPVQERAVRIGASVGIALAPAQAESIDDLLFCADLAVYKAKADGRHRHRLYTPSLRAAVSDRQRFVHEFHRALEQGEFVLHYQPQVRLRDGALVGAEALIRWQHPEHGLLQPGAFLPALLSSRHAVAVNDWVLRTACRQAAAWLPLAGPHFRMGVNACAARLHSGEIDAVAMAILDETGLAPGNLELEITETVMLAHEGASIAALRALRERGIGIAFDDFGTGYASLSMLEGFPITRLKIDRSFVRKMNDAPDVPVIRAILQLARSFGLDVVAEGIETQDQLRRLRRKGCAEGQGYLFGRPVAPEPFAERFLAGAASVLRRAG</sequence>
<dbReference type="InterPro" id="IPR029016">
    <property type="entry name" value="GAF-like_dom_sf"/>
</dbReference>
<name>A0A0J6T5P5_9HYPH</name>
<dbReference type="InterPro" id="IPR000014">
    <property type="entry name" value="PAS"/>
</dbReference>
<dbReference type="InterPro" id="IPR035919">
    <property type="entry name" value="EAL_sf"/>
</dbReference>
<dbReference type="Pfam" id="PF01590">
    <property type="entry name" value="GAF"/>
    <property type="match status" value="1"/>
</dbReference>
<dbReference type="Pfam" id="PF00563">
    <property type="entry name" value="EAL"/>
    <property type="match status" value="1"/>
</dbReference>
<dbReference type="PANTHER" id="PTHR44757">
    <property type="entry name" value="DIGUANYLATE CYCLASE DGCP"/>
    <property type="match status" value="1"/>
</dbReference>
<evidence type="ECO:0000313" key="5">
    <source>
        <dbReference type="Proteomes" id="UP000035955"/>
    </source>
</evidence>
<dbReference type="CDD" id="cd01949">
    <property type="entry name" value="GGDEF"/>
    <property type="match status" value="1"/>
</dbReference>
<dbReference type="PROSITE" id="PS50883">
    <property type="entry name" value="EAL"/>
    <property type="match status" value="1"/>
</dbReference>
<dbReference type="InterPro" id="IPR001633">
    <property type="entry name" value="EAL_dom"/>
</dbReference>
<dbReference type="SUPFAM" id="SSF55785">
    <property type="entry name" value="PYP-like sensor domain (PAS domain)"/>
    <property type="match status" value="1"/>
</dbReference>
<keyword evidence="5" id="KW-1185">Reference proteome</keyword>
<dbReference type="SMART" id="SM00065">
    <property type="entry name" value="GAF"/>
    <property type="match status" value="1"/>
</dbReference>
<evidence type="ECO:0000259" key="1">
    <source>
        <dbReference type="PROSITE" id="PS50112"/>
    </source>
</evidence>
<dbReference type="Proteomes" id="UP000035955">
    <property type="component" value="Unassembled WGS sequence"/>
</dbReference>
<feature type="domain" description="PAS" evidence="1">
    <location>
        <begin position="167"/>
        <end position="208"/>
    </location>
</feature>
<dbReference type="InterPro" id="IPR029787">
    <property type="entry name" value="Nucleotide_cyclase"/>
</dbReference>
<dbReference type="SUPFAM" id="SSF55073">
    <property type="entry name" value="Nucleotide cyclase"/>
    <property type="match status" value="1"/>
</dbReference>
<dbReference type="InterPro" id="IPR035965">
    <property type="entry name" value="PAS-like_dom_sf"/>
</dbReference>
<dbReference type="Gene3D" id="3.30.450.40">
    <property type="match status" value="1"/>
</dbReference>
<feature type="domain" description="GGDEF" evidence="3">
    <location>
        <begin position="311"/>
        <end position="444"/>
    </location>
</feature>
<evidence type="ECO:0000259" key="3">
    <source>
        <dbReference type="PROSITE" id="PS50887"/>
    </source>
</evidence>
<dbReference type="SMART" id="SM00267">
    <property type="entry name" value="GGDEF"/>
    <property type="match status" value="1"/>
</dbReference>
<organism evidence="4 5">
    <name type="scientific">Methylobacterium variabile</name>
    <dbReference type="NCBI Taxonomy" id="298794"/>
    <lineage>
        <taxon>Bacteria</taxon>
        <taxon>Pseudomonadati</taxon>
        <taxon>Pseudomonadota</taxon>
        <taxon>Alphaproteobacteria</taxon>
        <taxon>Hyphomicrobiales</taxon>
        <taxon>Methylobacteriaceae</taxon>
        <taxon>Methylobacterium</taxon>
    </lineage>
</organism>
<dbReference type="SMART" id="SM00091">
    <property type="entry name" value="PAS"/>
    <property type="match status" value="1"/>
</dbReference>
<dbReference type="SUPFAM" id="SSF141868">
    <property type="entry name" value="EAL domain-like"/>
    <property type="match status" value="1"/>
</dbReference>
<comment type="caution">
    <text evidence="4">The sequence shown here is derived from an EMBL/GenBank/DDBJ whole genome shotgun (WGS) entry which is preliminary data.</text>
</comment>
<dbReference type="SUPFAM" id="SSF55781">
    <property type="entry name" value="GAF domain-like"/>
    <property type="match status" value="1"/>
</dbReference>
<dbReference type="PANTHER" id="PTHR44757:SF2">
    <property type="entry name" value="BIOFILM ARCHITECTURE MAINTENANCE PROTEIN MBAA"/>
    <property type="match status" value="1"/>
</dbReference>
<dbReference type="CDD" id="cd00130">
    <property type="entry name" value="PAS"/>
    <property type="match status" value="1"/>
</dbReference>
<protein>
    <recommendedName>
        <fullName evidence="6">Diguanylate cyclase</fullName>
    </recommendedName>
</protein>
<dbReference type="PROSITE" id="PS50112">
    <property type="entry name" value="PAS"/>
    <property type="match status" value="1"/>
</dbReference>
<evidence type="ECO:0000313" key="4">
    <source>
        <dbReference type="EMBL" id="KMO41127.1"/>
    </source>
</evidence>
<dbReference type="NCBIfam" id="TIGR00254">
    <property type="entry name" value="GGDEF"/>
    <property type="match status" value="1"/>
</dbReference>
<dbReference type="AlphaFoldDB" id="A0A0J6T5P5"/>
<dbReference type="EMBL" id="LABY01000037">
    <property type="protein sequence ID" value="KMO41127.1"/>
    <property type="molecule type" value="Genomic_DNA"/>
</dbReference>
<dbReference type="InterPro" id="IPR043128">
    <property type="entry name" value="Rev_trsase/Diguanyl_cyclase"/>
</dbReference>
<dbReference type="GO" id="GO:0006355">
    <property type="term" value="P:regulation of DNA-templated transcription"/>
    <property type="evidence" value="ECO:0007669"/>
    <property type="project" value="InterPro"/>
</dbReference>
<dbReference type="InterPro" id="IPR052155">
    <property type="entry name" value="Biofilm_reg_signaling"/>
</dbReference>
<dbReference type="NCBIfam" id="TIGR00229">
    <property type="entry name" value="sensory_box"/>
    <property type="match status" value="1"/>
</dbReference>
<dbReference type="OrthoDB" id="9814202at2"/>
<dbReference type="PROSITE" id="PS50887">
    <property type="entry name" value="GGDEF"/>
    <property type="match status" value="1"/>
</dbReference>
<proteinExistence type="predicted"/>
<dbReference type="PATRIC" id="fig|298794.3.peg.5319"/>
<dbReference type="InterPro" id="IPR000160">
    <property type="entry name" value="GGDEF_dom"/>
</dbReference>
<gene>
    <name evidence="4" type="ORF">VQ02_06370</name>
</gene>
<dbReference type="Gene3D" id="3.30.70.270">
    <property type="match status" value="1"/>
</dbReference>
<dbReference type="CDD" id="cd01948">
    <property type="entry name" value="EAL"/>
    <property type="match status" value="1"/>
</dbReference>
<reference evidence="4 5" key="1">
    <citation type="submission" date="2015-03" db="EMBL/GenBank/DDBJ databases">
        <title>Genome sequencing of Methylobacterium variabile DSM 16961.</title>
        <authorList>
            <person name="Chaudhry V."/>
            <person name="Patil P.B."/>
        </authorList>
    </citation>
    <scope>NUCLEOTIDE SEQUENCE [LARGE SCALE GENOMIC DNA]</scope>
    <source>
        <strain evidence="4 5">DSM 16961</strain>
    </source>
</reference>
<dbReference type="Pfam" id="PF00989">
    <property type="entry name" value="PAS"/>
    <property type="match status" value="1"/>
</dbReference>
<dbReference type="InterPro" id="IPR003018">
    <property type="entry name" value="GAF"/>
</dbReference>
<feature type="domain" description="EAL" evidence="2">
    <location>
        <begin position="453"/>
        <end position="706"/>
    </location>
</feature>
<dbReference type="Gene3D" id="3.30.450.20">
    <property type="entry name" value="PAS domain"/>
    <property type="match status" value="1"/>
</dbReference>
<dbReference type="InterPro" id="IPR013767">
    <property type="entry name" value="PAS_fold"/>
</dbReference>
<evidence type="ECO:0008006" key="6">
    <source>
        <dbReference type="Google" id="ProtNLM"/>
    </source>
</evidence>
<dbReference type="Gene3D" id="3.20.20.450">
    <property type="entry name" value="EAL domain"/>
    <property type="match status" value="1"/>
</dbReference>